<dbReference type="Gene3D" id="2.40.70.10">
    <property type="entry name" value="Acid Proteases"/>
    <property type="match status" value="1"/>
</dbReference>
<evidence type="ECO:0000313" key="2">
    <source>
        <dbReference type="Proteomes" id="UP000035680"/>
    </source>
</evidence>
<dbReference type="AlphaFoldDB" id="A0A0K0G1K0"/>
<protein>
    <submittedName>
        <fullName evidence="3">DUF1758 domain-containing protein</fullName>
    </submittedName>
</protein>
<sequence>MDPQQEREISAVGYVDSDAQVSVMSAKLARRLKLEIMPSRYKNLKGFTQHCQETSESVHVVLCIADHQLQCNFEILGQVPDMLSEAFIGNDILAIVEASVIYKEPRGIQIEDTFIPSICPLERKLKEPIMSRIETNDLSVKTLIAEKHQNVISTNKCDIGQCIHYAPPTNVQTHTSPQYPNPSILSGQQHPQGQPHYYMNLHQSGSEQQQIAHQQQMAQQRGPSMTPSHPQQHMIHSQHPQQISQQSQNT</sequence>
<reference evidence="2" key="1">
    <citation type="submission" date="2014-07" db="EMBL/GenBank/DDBJ databases">
        <authorList>
            <person name="Martin A.A"/>
            <person name="De Silva N."/>
        </authorList>
    </citation>
    <scope>NUCLEOTIDE SEQUENCE</scope>
</reference>
<name>A0A0K0G1K0_STRVS</name>
<dbReference type="WBParaSite" id="SVE_1859100.1">
    <property type="protein sequence ID" value="SVE_1859100.1"/>
    <property type="gene ID" value="SVE_1859100"/>
</dbReference>
<accession>A0A0K0G1K0</accession>
<dbReference type="Proteomes" id="UP000035680">
    <property type="component" value="Unassembled WGS sequence"/>
</dbReference>
<dbReference type="InterPro" id="IPR021109">
    <property type="entry name" value="Peptidase_aspartic_dom_sf"/>
</dbReference>
<organism evidence="2 3">
    <name type="scientific">Strongyloides venezuelensis</name>
    <name type="common">Threadworm</name>
    <dbReference type="NCBI Taxonomy" id="75913"/>
    <lineage>
        <taxon>Eukaryota</taxon>
        <taxon>Metazoa</taxon>
        <taxon>Ecdysozoa</taxon>
        <taxon>Nematoda</taxon>
        <taxon>Chromadorea</taxon>
        <taxon>Rhabditida</taxon>
        <taxon>Tylenchina</taxon>
        <taxon>Panagrolaimomorpha</taxon>
        <taxon>Strongyloidoidea</taxon>
        <taxon>Strongyloididae</taxon>
        <taxon>Strongyloides</taxon>
    </lineage>
</organism>
<reference evidence="3" key="2">
    <citation type="submission" date="2015-08" db="UniProtKB">
        <authorList>
            <consortium name="WormBaseParasite"/>
        </authorList>
    </citation>
    <scope>IDENTIFICATION</scope>
</reference>
<feature type="compositionally biased region" description="Low complexity" evidence="1">
    <location>
        <begin position="208"/>
        <end position="220"/>
    </location>
</feature>
<proteinExistence type="predicted"/>
<evidence type="ECO:0000256" key="1">
    <source>
        <dbReference type="SAM" id="MobiDB-lite"/>
    </source>
</evidence>
<feature type="compositionally biased region" description="Low complexity" evidence="1">
    <location>
        <begin position="227"/>
        <end position="250"/>
    </location>
</feature>
<feature type="compositionally biased region" description="Polar residues" evidence="1">
    <location>
        <begin position="169"/>
        <end position="192"/>
    </location>
</feature>
<evidence type="ECO:0000313" key="3">
    <source>
        <dbReference type="WBParaSite" id="SVE_1859100.1"/>
    </source>
</evidence>
<feature type="region of interest" description="Disordered" evidence="1">
    <location>
        <begin position="168"/>
        <end position="250"/>
    </location>
</feature>
<keyword evidence="2" id="KW-1185">Reference proteome</keyword>